<dbReference type="GO" id="GO:0006879">
    <property type="term" value="P:intracellular iron ion homeostasis"/>
    <property type="evidence" value="ECO:0007669"/>
    <property type="project" value="UniProtKB-KW"/>
</dbReference>
<comment type="similarity">
    <text evidence="1 6">Belongs to the ferritin family.</text>
</comment>
<dbReference type="InParanoid" id="F7IIS6"/>
<dbReference type="OMA" id="ECQGWES"/>
<dbReference type="InterPro" id="IPR001519">
    <property type="entry name" value="Ferritin"/>
</dbReference>
<reference evidence="8" key="3">
    <citation type="submission" date="2025-09" db="UniProtKB">
        <authorList>
            <consortium name="Ensembl"/>
        </authorList>
    </citation>
    <scope>IDENTIFICATION</scope>
</reference>
<evidence type="ECO:0000256" key="4">
    <source>
        <dbReference type="ARBA" id="ARBA00023004"/>
    </source>
</evidence>
<dbReference type="GO" id="GO:0004322">
    <property type="term" value="F:ferroxidase activity"/>
    <property type="evidence" value="ECO:0007669"/>
    <property type="project" value="UniProtKB-ARBA"/>
</dbReference>
<protein>
    <recommendedName>
        <fullName evidence="6">Ferritin</fullName>
    </recommendedName>
</protein>
<dbReference type="OrthoDB" id="186462at2759"/>
<keyword evidence="4 5" id="KW-0408">Iron</keyword>
<evidence type="ECO:0000259" key="7">
    <source>
        <dbReference type="PROSITE" id="PS50905"/>
    </source>
</evidence>
<dbReference type="Gene3D" id="1.20.1260.10">
    <property type="match status" value="1"/>
</dbReference>
<dbReference type="GO" id="GO:0008198">
    <property type="term" value="F:ferrous iron binding"/>
    <property type="evidence" value="ECO:0007669"/>
    <property type="project" value="TreeGrafter"/>
</dbReference>
<dbReference type="Ensembl" id="ENSCJAT00000043135.3">
    <property type="protein sequence ID" value="ENSCJAP00000040809.1"/>
    <property type="gene ID" value="ENSCJAG00000022150.3"/>
</dbReference>
<organism evidence="8 9">
    <name type="scientific">Callithrix jacchus</name>
    <name type="common">White-tufted-ear marmoset</name>
    <name type="synonym">Simia Jacchus</name>
    <dbReference type="NCBI Taxonomy" id="9483"/>
    <lineage>
        <taxon>Eukaryota</taxon>
        <taxon>Metazoa</taxon>
        <taxon>Chordata</taxon>
        <taxon>Craniata</taxon>
        <taxon>Vertebrata</taxon>
        <taxon>Euteleostomi</taxon>
        <taxon>Mammalia</taxon>
        <taxon>Eutheria</taxon>
        <taxon>Euarchontoglires</taxon>
        <taxon>Primates</taxon>
        <taxon>Haplorrhini</taxon>
        <taxon>Platyrrhini</taxon>
        <taxon>Cebidae</taxon>
        <taxon>Callitrichinae</taxon>
        <taxon>Callithrix</taxon>
        <taxon>Callithrix</taxon>
    </lineage>
</organism>
<proteinExistence type="inferred from homology"/>
<feature type="domain" description="Ferritin-like diiron" evidence="7">
    <location>
        <begin position="11"/>
        <end position="159"/>
    </location>
</feature>
<keyword evidence="2 6" id="KW-0409">Iron storage</keyword>
<sequence>MATAPSPQVLQNDDKNYEEAVNSHIKLEVYASYLYLSMAVYFNQDDVALKNFCHYFLCLSDDKIKHAEKLVSLQNQRGGFISLDDVKKPERQGWESGLKAMECAFNLEKTINQSLLELYQLATEKGDSQLCDSLGSHLHEQVKAIKELGDYVSNLRKIRSPEAGLAEYLFNELTLSGRVKET</sequence>
<evidence type="ECO:0000256" key="2">
    <source>
        <dbReference type="ARBA" id="ARBA00022434"/>
    </source>
</evidence>
<dbReference type="SUPFAM" id="SSF47240">
    <property type="entry name" value="Ferritin-like"/>
    <property type="match status" value="1"/>
</dbReference>
<dbReference type="eggNOG" id="KOG2332">
    <property type="taxonomic scope" value="Eukaryota"/>
</dbReference>
<feature type="binding site" evidence="5">
    <location>
        <position position="66"/>
    </location>
    <ligand>
        <name>Fe cation</name>
        <dbReference type="ChEBI" id="CHEBI:24875"/>
        <label>1</label>
    </ligand>
</feature>
<comment type="function">
    <text evidence="6">Stores iron in a soluble, non-toxic, readily available form. Important for iron homeostasis. Iron is taken up in the ferrous form and deposited as ferric hydroxides after oxidation.</text>
</comment>
<dbReference type="GeneTree" id="ENSGT00940000165498"/>
<dbReference type="Pfam" id="PF00210">
    <property type="entry name" value="Ferritin"/>
    <property type="match status" value="1"/>
</dbReference>
<dbReference type="PANTHER" id="PTHR11431:SF97">
    <property type="entry name" value="FERRITIN HEAVY POLYPEPTIDE-LIKE 17-RELATED"/>
    <property type="match status" value="1"/>
</dbReference>
<evidence type="ECO:0000256" key="5">
    <source>
        <dbReference type="PIRSR" id="PIRSR601519-1"/>
    </source>
</evidence>
<evidence type="ECO:0000313" key="9">
    <source>
        <dbReference type="Proteomes" id="UP000008225"/>
    </source>
</evidence>
<name>F7IIS6_CALJA</name>
<dbReference type="InterPro" id="IPR009040">
    <property type="entry name" value="Ferritin-like_diiron"/>
</dbReference>
<dbReference type="CTD" id="53940"/>
<dbReference type="FunFam" id="1.20.1260.10:FF:000016">
    <property type="entry name" value="Ferritin heavy chain"/>
    <property type="match status" value="1"/>
</dbReference>
<feature type="binding site" evidence="5">
    <location>
        <position position="141"/>
    </location>
    <ligand>
        <name>Fe cation</name>
        <dbReference type="ChEBI" id="CHEBI:24875"/>
        <label>1</label>
    </ligand>
</feature>
<dbReference type="InterPro" id="IPR009078">
    <property type="entry name" value="Ferritin-like_SF"/>
</dbReference>
<reference evidence="8" key="1">
    <citation type="submission" date="2009-03" db="EMBL/GenBank/DDBJ databases">
        <authorList>
            <person name="Warren W."/>
            <person name="Ye L."/>
            <person name="Minx P."/>
            <person name="Worley K."/>
            <person name="Gibbs R."/>
            <person name="Wilson R.K."/>
        </authorList>
    </citation>
    <scope>NUCLEOTIDE SEQUENCE [LARGE SCALE GENOMIC DNA]</scope>
</reference>
<dbReference type="STRING" id="9483.ENSCJAP00000040809"/>
<dbReference type="InterPro" id="IPR012347">
    <property type="entry name" value="Ferritin-like"/>
</dbReference>
<dbReference type="KEGG" id="cjc:100401983"/>
<dbReference type="PROSITE" id="PS50905">
    <property type="entry name" value="FERRITIN_LIKE"/>
    <property type="match status" value="1"/>
</dbReference>
<dbReference type="GO" id="GO:0006826">
    <property type="term" value="P:iron ion transport"/>
    <property type="evidence" value="ECO:0007669"/>
    <property type="project" value="InterPro"/>
</dbReference>
<dbReference type="RefSeq" id="XP_002762801.1">
    <property type="nucleotide sequence ID" value="XM_002762755.5"/>
</dbReference>
<dbReference type="GO" id="GO:0008199">
    <property type="term" value="F:ferric iron binding"/>
    <property type="evidence" value="ECO:0007669"/>
    <property type="project" value="InterPro"/>
</dbReference>
<keyword evidence="3 5" id="KW-0479">Metal-binding</keyword>
<dbReference type="HOGENOM" id="CLU_065681_4_0_1"/>
<feature type="binding site" evidence="5">
    <location>
        <position position="28"/>
    </location>
    <ligand>
        <name>Fe cation</name>
        <dbReference type="ChEBI" id="CHEBI:24875"/>
        <label>1</label>
    </ligand>
</feature>
<gene>
    <name evidence="8" type="primary">FTHL17</name>
</gene>
<dbReference type="PANTHER" id="PTHR11431">
    <property type="entry name" value="FERRITIN"/>
    <property type="match status" value="1"/>
</dbReference>
<dbReference type="FunCoup" id="F7IIS6">
    <property type="interactions" value="8"/>
</dbReference>
<dbReference type="Bgee" id="ENSCJAG00000022150">
    <property type="expression patterns" value="Expressed in testis"/>
</dbReference>
<dbReference type="GO" id="GO:0005737">
    <property type="term" value="C:cytoplasm"/>
    <property type="evidence" value="ECO:0007669"/>
    <property type="project" value="TreeGrafter"/>
</dbReference>
<reference evidence="8" key="2">
    <citation type="submission" date="2025-08" db="UniProtKB">
        <authorList>
            <consortium name="Ensembl"/>
        </authorList>
    </citation>
    <scope>IDENTIFICATION</scope>
</reference>
<dbReference type="AlphaFoldDB" id="F7IIS6"/>
<evidence type="ECO:0000256" key="6">
    <source>
        <dbReference type="RuleBase" id="RU361145"/>
    </source>
</evidence>
<evidence type="ECO:0000313" key="8">
    <source>
        <dbReference type="Ensembl" id="ENSCJAP00000040809.1"/>
    </source>
</evidence>
<dbReference type="CDD" id="cd01056">
    <property type="entry name" value="Euk_Ferritin"/>
    <property type="match status" value="1"/>
</dbReference>
<accession>F7IIS6</accession>
<dbReference type="Proteomes" id="UP000008225">
    <property type="component" value="Chromosome X"/>
</dbReference>
<keyword evidence="9" id="KW-1185">Reference proteome</keyword>
<feature type="binding site" evidence="5">
    <location>
        <position position="108"/>
    </location>
    <ligand>
        <name>Fe cation</name>
        <dbReference type="ChEBI" id="CHEBI:24875"/>
        <label>2</label>
    </ligand>
</feature>
<evidence type="ECO:0000256" key="3">
    <source>
        <dbReference type="ARBA" id="ARBA00022723"/>
    </source>
</evidence>
<evidence type="ECO:0000256" key="1">
    <source>
        <dbReference type="ARBA" id="ARBA00007513"/>
    </source>
</evidence>
<dbReference type="GeneID" id="100401983"/>
<dbReference type="InterPro" id="IPR008331">
    <property type="entry name" value="Ferritin_DPS_dom"/>
</dbReference>